<dbReference type="InterPro" id="IPR000073">
    <property type="entry name" value="AB_hydrolase_1"/>
</dbReference>
<keyword evidence="2" id="KW-0378">Hydrolase</keyword>
<dbReference type="Gene3D" id="3.40.50.1820">
    <property type="entry name" value="alpha/beta hydrolase"/>
    <property type="match status" value="1"/>
</dbReference>
<dbReference type="AlphaFoldDB" id="A0A6M7WLB9"/>
<dbReference type="InterPro" id="IPR050471">
    <property type="entry name" value="AB_hydrolase"/>
</dbReference>
<dbReference type="PANTHER" id="PTHR43433:SF1">
    <property type="entry name" value="BLL5160 PROTEIN"/>
    <property type="match status" value="1"/>
</dbReference>
<dbReference type="GO" id="GO:0016787">
    <property type="term" value="F:hydrolase activity"/>
    <property type="evidence" value="ECO:0007669"/>
    <property type="project" value="UniProtKB-KW"/>
</dbReference>
<evidence type="ECO:0000313" key="3">
    <source>
        <dbReference type="Proteomes" id="UP000503017"/>
    </source>
</evidence>
<dbReference type="SUPFAM" id="SSF53474">
    <property type="entry name" value="alpha/beta-Hydrolases"/>
    <property type="match status" value="1"/>
</dbReference>
<dbReference type="InterPro" id="IPR029058">
    <property type="entry name" value="AB_hydrolase_fold"/>
</dbReference>
<feature type="domain" description="AB hydrolase-1" evidence="1">
    <location>
        <begin position="26"/>
        <end position="141"/>
    </location>
</feature>
<dbReference type="PANTHER" id="PTHR43433">
    <property type="entry name" value="HYDROLASE, ALPHA/BETA FOLD FAMILY PROTEIN"/>
    <property type="match status" value="1"/>
</dbReference>
<dbReference type="Pfam" id="PF00561">
    <property type="entry name" value="Abhydrolase_1"/>
    <property type="match status" value="1"/>
</dbReference>
<name>A0A6M7WLB9_RHILI</name>
<evidence type="ECO:0000259" key="1">
    <source>
        <dbReference type="Pfam" id="PF00561"/>
    </source>
</evidence>
<dbReference type="PRINTS" id="PR00111">
    <property type="entry name" value="ABHYDROLASE"/>
</dbReference>
<accession>A0A6M7WLB9</accession>
<dbReference type="Proteomes" id="UP000503017">
    <property type="component" value="Chromosome"/>
</dbReference>
<reference evidence="2 3" key="1">
    <citation type="submission" date="2018-10" db="EMBL/GenBank/DDBJ databases">
        <authorList>
            <person name="Perry B.J."/>
            <person name="Sullivan J.T."/>
            <person name="Murphy R.J.T."/>
            <person name="Ramsay J.P."/>
            <person name="Ronson C.W."/>
        </authorList>
    </citation>
    <scope>NUCLEOTIDE SEQUENCE [LARGE SCALE GENOMIC DNA]</scope>
    <source>
        <strain evidence="2 3">R88b</strain>
    </source>
</reference>
<protein>
    <submittedName>
        <fullName evidence="2">Alpha/beta fold hydrolase</fullName>
    </submittedName>
</protein>
<dbReference type="RefSeq" id="WP_027030500.1">
    <property type="nucleotide sequence ID" value="NZ_CP033367.1"/>
</dbReference>
<evidence type="ECO:0000313" key="2">
    <source>
        <dbReference type="EMBL" id="QKD02406.1"/>
    </source>
</evidence>
<dbReference type="EMBL" id="CP033367">
    <property type="protein sequence ID" value="QKD02406.1"/>
    <property type="molecule type" value="Genomic_DNA"/>
</dbReference>
<organism evidence="2 3">
    <name type="scientific">Mesorhizobium loti R88b</name>
    <dbReference type="NCBI Taxonomy" id="935548"/>
    <lineage>
        <taxon>Bacteria</taxon>
        <taxon>Pseudomonadati</taxon>
        <taxon>Pseudomonadota</taxon>
        <taxon>Alphaproteobacteria</taxon>
        <taxon>Hyphomicrobiales</taxon>
        <taxon>Phyllobacteriaceae</taxon>
        <taxon>Mesorhizobium</taxon>
    </lineage>
</organism>
<proteinExistence type="predicted"/>
<sequence length="263" mass="28512">MSELNFVTVGDGTRIAYRFDGDAKKPVLVLSNSIATTLHMWDGQIAELSKHFRVLRYDFRGHGGSSVPAGAYSLDRLGRDVTELLDALGLGRVHFLGLSLGGFVGQWLGVRAPERIDRLILANSSSHLGPASYIDERIVATLQAPDMAENAEAFLANWFPAAMVAANGLVIQEFRAMLLSIDRRGLAGLFAAVRDSDLRRIVTLVSRPTLVIAGRYDTVTALSHSEEIAASIQGAKLVVLPAVHLSNVEYPAEFVEAVLGFLR</sequence>
<gene>
    <name evidence="2" type="ORF">EB235_13575</name>
</gene>